<dbReference type="Proteomes" id="UP000271087">
    <property type="component" value="Unassembled WGS sequence"/>
</dbReference>
<evidence type="ECO:0000313" key="2">
    <source>
        <dbReference type="Proteomes" id="UP000271087"/>
    </source>
</evidence>
<name>A0A182EJ84_ONCOC</name>
<evidence type="ECO:0000313" key="1">
    <source>
        <dbReference type="EMBL" id="VDK88544.1"/>
    </source>
</evidence>
<dbReference type="STRING" id="42157.A0A182EJ84"/>
<dbReference type="WBParaSite" id="nOo.2.0.1.t08168-RA">
    <property type="protein sequence ID" value="nOo.2.0.1.t08168-RA"/>
    <property type="gene ID" value="nOo.2.0.1.g08168"/>
</dbReference>
<sequence>MVRHLLVTPSITNAELKSQLDRMLVSSRRPVFTLDTSGLINDGHVCYMWMDDVSLCDSDNSFAMEVPLARKIFLARRHRTNQLGSACPSHSMVQQVSLISTRPQRRYIVVILAFLGFANIYAMRANLSVAIVQMTSDTVVTTVDERQVVSEKTEITVS</sequence>
<gene>
    <name evidence="1" type="ORF">NOO_LOCUS8168</name>
</gene>
<evidence type="ECO:0000313" key="3">
    <source>
        <dbReference type="WBParaSite" id="nOo.2.0.1.t08168-RA"/>
    </source>
</evidence>
<keyword evidence="2" id="KW-1185">Reference proteome</keyword>
<proteinExistence type="predicted"/>
<protein>
    <submittedName>
        <fullName evidence="3">SLC12 domain-containing protein</fullName>
    </submittedName>
</protein>
<reference evidence="1 2" key="2">
    <citation type="submission" date="2018-08" db="EMBL/GenBank/DDBJ databases">
        <authorList>
            <person name="Laetsch R D."/>
            <person name="Stevens L."/>
            <person name="Kumar S."/>
            <person name="Blaxter L. M."/>
        </authorList>
    </citation>
    <scope>NUCLEOTIDE SEQUENCE [LARGE SCALE GENOMIC DNA]</scope>
</reference>
<organism evidence="3">
    <name type="scientific">Onchocerca ochengi</name>
    <name type="common">Filarial nematode worm</name>
    <dbReference type="NCBI Taxonomy" id="42157"/>
    <lineage>
        <taxon>Eukaryota</taxon>
        <taxon>Metazoa</taxon>
        <taxon>Ecdysozoa</taxon>
        <taxon>Nematoda</taxon>
        <taxon>Chromadorea</taxon>
        <taxon>Rhabditida</taxon>
        <taxon>Spirurina</taxon>
        <taxon>Spiruromorpha</taxon>
        <taxon>Filarioidea</taxon>
        <taxon>Onchocercidae</taxon>
        <taxon>Onchocerca</taxon>
    </lineage>
</organism>
<dbReference type="OrthoDB" id="2985014at2759"/>
<dbReference type="EMBL" id="UYRW01003279">
    <property type="protein sequence ID" value="VDK88544.1"/>
    <property type="molecule type" value="Genomic_DNA"/>
</dbReference>
<reference evidence="3" key="1">
    <citation type="submission" date="2016-06" db="UniProtKB">
        <authorList>
            <consortium name="WormBaseParasite"/>
        </authorList>
    </citation>
    <scope>IDENTIFICATION</scope>
</reference>
<accession>A0A182EJ84</accession>
<dbReference type="AlphaFoldDB" id="A0A182EJ84"/>